<dbReference type="PRINTS" id="PR00081">
    <property type="entry name" value="GDHRDH"/>
</dbReference>
<name>A0ABY4E9E6_VITST</name>
<dbReference type="InterPro" id="IPR002347">
    <property type="entry name" value="SDR_fam"/>
</dbReference>
<keyword evidence="5" id="KW-1185">Reference proteome</keyword>
<sequence length="249" mass="26578">MLVLVTGASAGFGEATCRLLVAKGHRVIGAARRMARLDGLKQELGDAFLPLQLDVTQLEQVDAALAALPQDWQNIDVLVNNAGLALGLEKAPQADFADWLTMIHTNIIGLTYLTRQVLPSMVARGQGHIVNLGSIAGTYPYPGGNVYGATKAYVKQFSLNLRADLVGTPVRVTNIEPGLCGGTEFSNVRFKGDDEKAASVYDNVQALTGEDIANAIVWALEQPKHMNVNSIEIMPVAQAFAPLAVAREA</sequence>
<organism evidence="4 5">
    <name type="scientific">Vitreoscilla stercoraria</name>
    <dbReference type="NCBI Taxonomy" id="61"/>
    <lineage>
        <taxon>Bacteria</taxon>
        <taxon>Pseudomonadati</taxon>
        <taxon>Pseudomonadota</taxon>
        <taxon>Betaproteobacteria</taxon>
        <taxon>Neisseriales</taxon>
        <taxon>Neisseriaceae</taxon>
        <taxon>Vitreoscilla</taxon>
    </lineage>
</organism>
<dbReference type="SUPFAM" id="SSF51735">
    <property type="entry name" value="NAD(P)-binding Rossmann-fold domains"/>
    <property type="match status" value="1"/>
</dbReference>
<dbReference type="EMBL" id="CP091512">
    <property type="protein sequence ID" value="UOO92366.1"/>
    <property type="molecule type" value="Genomic_DNA"/>
</dbReference>
<dbReference type="Gene3D" id="3.40.50.720">
    <property type="entry name" value="NAD(P)-binding Rossmann-like Domain"/>
    <property type="match status" value="1"/>
</dbReference>
<dbReference type="PROSITE" id="PS00061">
    <property type="entry name" value="ADH_SHORT"/>
    <property type="match status" value="1"/>
</dbReference>
<dbReference type="InterPro" id="IPR020904">
    <property type="entry name" value="Sc_DH/Rdtase_CS"/>
</dbReference>
<evidence type="ECO:0000256" key="3">
    <source>
        <dbReference type="RuleBase" id="RU000363"/>
    </source>
</evidence>
<dbReference type="PRINTS" id="PR00080">
    <property type="entry name" value="SDRFAMILY"/>
</dbReference>
<comment type="similarity">
    <text evidence="1 3">Belongs to the short-chain dehydrogenases/reductases (SDR) family.</text>
</comment>
<dbReference type="PANTHER" id="PTHR42901">
    <property type="entry name" value="ALCOHOL DEHYDROGENASE"/>
    <property type="match status" value="1"/>
</dbReference>
<proteinExistence type="inferred from homology"/>
<evidence type="ECO:0000256" key="1">
    <source>
        <dbReference type="ARBA" id="ARBA00006484"/>
    </source>
</evidence>
<gene>
    <name evidence="4" type="ORF">LVJ81_12305</name>
</gene>
<protein>
    <submittedName>
        <fullName evidence="4">SDR family oxidoreductase</fullName>
    </submittedName>
</protein>
<reference evidence="4" key="2">
    <citation type="journal article" date="2022" name="Res Sq">
        <title>Evolution of multicellular longitudinally dividing oral cavity symbionts (Neisseriaceae).</title>
        <authorList>
            <person name="Nyongesa S."/>
            <person name="Weber P."/>
            <person name="Bernet E."/>
            <person name="Pullido F."/>
            <person name="Nieckarz M."/>
            <person name="Delaby M."/>
            <person name="Nieves C."/>
            <person name="Viehboeck T."/>
            <person name="Krause N."/>
            <person name="Rivera-Millot A."/>
            <person name="Nakamura A."/>
            <person name="Vischer N."/>
            <person name="VanNieuwenhze M."/>
            <person name="Brun Y."/>
            <person name="Cava F."/>
            <person name="Bulgheresi S."/>
            <person name="Veyrier F."/>
        </authorList>
    </citation>
    <scope>NUCLEOTIDE SEQUENCE</scope>
    <source>
        <strain evidence="4">SAG 1488-6</strain>
    </source>
</reference>
<evidence type="ECO:0000313" key="5">
    <source>
        <dbReference type="Proteomes" id="UP000832034"/>
    </source>
</evidence>
<dbReference type="Proteomes" id="UP000832034">
    <property type="component" value="Chromosome"/>
</dbReference>
<evidence type="ECO:0000313" key="4">
    <source>
        <dbReference type="EMBL" id="UOO92366.1"/>
    </source>
</evidence>
<reference evidence="4" key="1">
    <citation type="submission" date="2021-12" db="EMBL/GenBank/DDBJ databases">
        <authorList>
            <person name="Veyrier F.J."/>
        </authorList>
    </citation>
    <scope>NUCLEOTIDE SEQUENCE</scope>
    <source>
        <strain evidence="4">SAG 1488-6</strain>
    </source>
</reference>
<accession>A0ABY4E9E6</accession>
<evidence type="ECO:0000256" key="2">
    <source>
        <dbReference type="ARBA" id="ARBA00023002"/>
    </source>
</evidence>
<dbReference type="RefSeq" id="WP_019958508.1">
    <property type="nucleotide sequence ID" value="NZ_CP091512.1"/>
</dbReference>
<dbReference type="InterPro" id="IPR036291">
    <property type="entry name" value="NAD(P)-bd_dom_sf"/>
</dbReference>
<dbReference type="PANTHER" id="PTHR42901:SF1">
    <property type="entry name" value="ALCOHOL DEHYDROGENASE"/>
    <property type="match status" value="1"/>
</dbReference>
<keyword evidence="2" id="KW-0560">Oxidoreductase</keyword>
<dbReference type="CDD" id="cd05346">
    <property type="entry name" value="SDR_c5"/>
    <property type="match status" value="1"/>
</dbReference>
<dbReference type="Pfam" id="PF00106">
    <property type="entry name" value="adh_short"/>
    <property type="match status" value="1"/>
</dbReference>